<dbReference type="HOGENOM" id="CLU_250012_0_0_6"/>
<dbReference type="Pfam" id="PF10102">
    <property type="entry name" value="DUF2341"/>
    <property type="match status" value="1"/>
</dbReference>
<evidence type="ECO:0000259" key="2">
    <source>
        <dbReference type="Pfam" id="PF10102"/>
    </source>
</evidence>
<evidence type="ECO:0000313" key="6">
    <source>
        <dbReference type="Proteomes" id="UP000004263"/>
    </source>
</evidence>
<feature type="chain" id="PRO_5004194784" evidence="1">
    <location>
        <begin position="20"/>
        <end position="1510"/>
    </location>
</feature>
<dbReference type="Pfam" id="PF23981">
    <property type="entry name" value="DUF7305"/>
    <property type="match status" value="1"/>
</dbReference>
<keyword evidence="1" id="KW-0732">Signal</keyword>
<dbReference type="EMBL" id="AAQH01000007">
    <property type="protein sequence ID" value="EAT12437.1"/>
    <property type="molecule type" value="Genomic_DNA"/>
</dbReference>
<dbReference type="STRING" id="207949.RED65_16406"/>
<dbReference type="InterPro" id="IPR046524">
    <property type="entry name" value="DUF6701"/>
</dbReference>
<dbReference type="OrthoDB" id="9790247at2"/>
<dbReference type="Proteomes" id="UP000004263">
    <property type="component" value="Unassembled WGS sequence"/>
</dbReference>
<dbReference type="SUPFAM" id="SSF49899">
    <property type="entry name" value="Concanavalin A-like lectins/glucanases"/>
    <property type="match status" value="1"/>
</dbReference>
<dbReference type="InterPro" id="IPR055729">
    <property type="entry name" value="DUF7305"/>
</dbReference>
<feature type="domain" description="DUF6701" evidence="3">
    <location>
        <begin position="924"/>
        <end position="1508"/>
    </location>
</feature>
<keyword evidence="6" id="KW-1185">Reference proteome</keyword>
<name>Q1N2H0_9GAMM</name>
<dbReference type="NCBIfam" id="NF038118">
    <property type="entry name" value="PEP_CTERM_CCXG"/>
    <property type="match status" value="1"/>
</dbReference>
<evidence type="ECO:0000259" key="4">
    <source>
        <dbReference type="Pfam" id="PF23981"/>
    </source>
</evidence>
<organism evidence="5 6">
    <name type="scientific">Bermanella marisrubri</name>
    <dbReference type="NCBI Taxonomy" id="207949"/>
    <lineage>
        <taxon>Bacteria</taxon>
        <taxon>Pseudomonadati</taxon>
        <taxon>Pseudomonadota</taxon>
        <taxon>Gammaproteobacteria</taxon>
        <taxon>Oceanospirillales</taxon>
        <taxon>Oceanospirillaceae</taxon>
        <taxon>Bermanella</taxon>
    </lineage>
</organism>
<comment type="caution">
    <text evidence="5">The sequence shown here is derived from an EMBL/GenBank/DDBJ whole genome shotgun (WGS) entry which is preliminary data.</text>
</comment>
<dbReference type="RefSeq" id="WP_007018246.1">
    <property type="nucleotide sequence ID" value="NZ_CH724116.1"/>
</dbReference>
<dbReference type="InterPro" id="IPR018765">
    <property type="entry name" value="DUF2341"/>
</dbReference>
<evidence type="ECO:0000256" key="1">
    <source>
        <dbReference type="SAM" id="SignalP"/>
    </source>
</evidence>
<sequence length="1510" mass="163757">MKTPLVLLLFSLFSGFAEAYWNCAFPYRTTLEIEEVTGNTLTNYQVQLQLNGSRLNPAYSWTQDGQDMRILDSDDQTELEFWIENWNGDTEQASVWVRLPTVSANQIKTIYIYYGNQFAPERSNVPFTFTEPGIKFHSRQNQIDPDSLTETRSLFNLAGDNTAGYGCTIIDEITGLSNSDLFGAGQNFIGYSETFFEVEENEAGTWEIRYASDFGYGGGLYVNGQVLAEDWQGNLWWNDNWSSSDVLSGSIELSSGFHRLEVIGAEDCCDGGLYVQYRPPGEVSWFDYSVTNREIRSRVCPVREPIVRYGAQDTASCPSATAFYRLDKNVWTGNGSVIDQSGRFAGTMQGQVSNVVDGQVCSAARVANNNSDISFDGIQTGVDLDNDIGTSGTIAFWVRYNSAWNATGPAHTLLDATEVITGTTADKYFLLQKESNGRLRWRFEDSSDRDFSYTEPALSTTRQANIWYHIALTFDYVNNEFKLYVNGELVIDESPSTNGTVTGFDNIVFGDNYPGNVIGPGPSSNSDFDEIAIYSTPLNISQIRGLLVPRRSCQPTLLRACEGTFPDGIATTGRNTLIDFGFNSQLINNADSQLSANSIRFNGGSTLLSCESVHCSNGDELVNSVDPGRFQRGSAGRDVFVLFFTSATVGAFDDYDNVTTSFLSNLTFTNDNFDTFYIDRLDIAGSSQVTFEAGTYWINELSIGSSAEINVAEGPVRLYVNRAINVGSSALINSPALDSSGSTSALLLYAYDDVTFNSNVTYSGTIYSQGSVSLGFDAQLYGAVTANEYFSNSEAKVVFDEALYDGLNDIQWCEGNQTRLGSLQISTPSIGINCLPIEVVITVFDTNGDVITDFSDTITLSTSQGHGDWSLSATSNGIINNDIANDGLATYTMSADDNGQVTLLYKNTFEELTDIRVELAPAIDSSQTQFNAAGFVFSSLPPQVAGLPSIGHTLRAVETDDTTGSCQPLLLQDQTVQMAAVCLDPSTCSSTTLQVDGQSLVMNANTTSPAYSDVTLNFGDASSETASFSYQYDEAGLVQLLARYDLRDDNGQVTGNFIQGASNNIVNTPAGFCVRAPEADSACTSPGLSANCTAFKQAGSLFDVDVQAKTYGDGSANFCSFNTTTQFNSSLDLQHGLVSPTIADGGRAGNLSQSSIALTNGAASTQLSITEMGVFNLRVGGNSYLSQVLPVSTSENIGRFFPKDFFIQSHVAPIYSDGNTGFTYTGQLTTDESKGAIEYSNAPSLSILVRGANNQSLQNYLSPLSSVLALSATASSQTLGIDGSNLSINTWFSSGSFDLLPGSASIQYEFSAADGFSFVREQNSQIAPFNNDIELVVTSLSDAQGISLAQGEYRLPGSGGEIRFGRFNIDNAFGVETQAIEQRFFTEYFDGGQFILNDLDNATPYDLTNVINLSVTDAGDASNPLTLTSSTISFVDGNTGVLNNGIALGQWSATSNGEYGRYQLFYDAPLWLKHNWDESTDGSIEDPSAEVSFGQYRGNDRVIYWKEISY</sequence>
<evidence type="ECO:0000313" key="5">
    <source>
        <dbReference type="EMBL" id="EAT12437.1"/>
    </source>
</evidence>
<accession>Q1N2H0</accession>
<dbReference type="Gene3D" id="2.60.120.200">
    <property type="match status" value="1"/>
</dbReference>
<reference evidence="5 6" key="1">
    <citation type="submission" date="2006-03" db="EMBL/GenBank/DDBJ databases">
        <authorList>
            <person name="Pinhassi J."/>
            <person name="Pedros-Alio C."/>
            <person name="Ferriera S."/>
            <person name="Johnson J."/>
            <person name="Kravitz S."/>
            <person name="Halpern A."/>
            <person name="Remington K."/>
            <person name="Beeson K."/>
            <person name="Tran B."/>
            <person name="Rogers Y.-H."/>
            <person name="Friedman R."/>
            <person name="Venter J.C."/>
        </authorList>
    </citation>
    <scope>NUCLEOTIDE SEQUENCE [LARGE SCALE GENOMIC DNA]</scope>
    <source>
        <strain evidence="5 6">RED65</strain>
    </source>
</reference>
<feature type="signal peptide" evidence="1">
    <location>
        <begin position="1"/>
        <end position="19"/>
    </location>
</feature>
<protein>
    <submittedName>
        <fullName evidence="5">Uncharacterized protein</fullName>
    </submittedName>
</protein>
<dbReference type="Pfam" id="PF13385">
    <property type="entry name" value="Laminin_G_3"/>
    <property type="match status" value="1"/>
</dbReference>
<feature type="domain" description="DUF2341" evidence="2">
    <location>
        <begin position="64"/>
        <end position="129"/>
    </location>
</feature>
<feature type="domain" description="DUF7305" evidence="4">
    <location>
        <begin position="675"/>
        <end position="803"/>
    </location>
</feature>
<evidence type="ECO:0000259" key="3">
    <source>
        <dbReference type="Pfam" id="PF20419"/>
    </source>
</evidence>
<dbReference type="InterPro" id="IPR013320">
    <property type="entry name" value="ConA-like_dom_sf"/>
</dbReference>
<dbReference type="Pfam" id="PF20419">
    <property type="entry name" value="DUF6701"/>
    <property type="match status" value="1"/>
</dbReference>
<gene>
    <name evidence="5" type="ORF">RED65_16406</name>
</gene>
<proteinExistence type="predicted"/>